<gene>
    <name evidence="1" type="ORF">C5471_10310</name>
</gene>
<keyword evidence="2" id="KW-1185">Reference proteome</keyword>
<dbReference type="EMBL" id="PUJU01000017">
    <property type="protein sequence ID" value="NHB88079.1"/>
    <property type="molecule type" value="Genomic_DNA"/>
</dbReference>
<sequence>MAKVTNIKDVINNASREIFVIVGEDNNKTHTINSNSEWVGDIWVFQDYLNPPNKDQVKSHKGKDKEGKQVVKFNII</sequence>
<comment type="caution">
    <text evidence="1">The sequence shown here is derived from an EMBL/GenBank/DDBJ whole genome shotgun (WGS) entry which is preliminary data.</text>
</comment>
<reference evidence="1 2" key="1">
    <citation type="submission" date="2018-02" db="EMBL/GenBank/DDBJ databases">
        <authorList>
            <person name="Machado R.A."/>
        </authorList>
    </citation>
    <scope>NUCLEOTIDE SEQUENCE [LARGE SCALE GENOMIC DNA]</scope>
    <source>
        <strain evidence="1 2">T327</strain>
    </source>
</reference>
<protein>
    <submittedName>
        <fullName evidence="1">Uncharacterized protein</fullName>
    </submittedName>
</protein>
<dbReference type="RefSeq" id="WP_133813786.1">
    <property type="nucleotide sequence ID" value="NZ_CAWPIF010000017.1"/>
</dbReference>
<evidence type="ECO:0000313" key="2">
    <source>
        <dbReference type="Proteomes" id="UP000697802"/>
    </source>
</evidence>
<evidence type="ECO:0000313" key="1">
    <source>
        <dbReference type="EMBL" id="NHB88079.1"/>
    </source>
</evidence>
<accession>A0ABX0GH00</accession>
<organism evidence="1 2">
    <name type="scientific">Photorhabdus tasmaniensis</name>
    <dbReference type="NCBI Taxonomy" id="1004159"/>
    <lineage>
        <taxon>Bacteria</taxon>
        <taxon>Pseudomonadati</taxon>
        <taxon>Pseudomonadota</taxon>
        <taxon>Gammaproteobacteria</taxon>
        <taxon>Enterobacterales</taxon>
        <taxon>Morganellaceae</taxon>
        <taxon>Photorhabdus</taxon>
    </lineage>
</organism>
<dbReference type="Proteomes" id="UP000697802">
    <property type="component" value="Unassembled WGS sequence"/>
</dbReference>
<proteinExistence type="predicted"/>
<name>A0ABX0GH00_9GAMM</name>